<dbReference type="EMBL" id="CAJMWV010005983">
    <property type="protein sequence ID" value="CAE6517629.1"/>
    <property type="molecule type" value="Genomic_DNA"/>
</dbReference>
<dbReference type="AlphaFoldDB" id="A0A8H3D733"/>
<gene>
    <name evidence="9" type="ORF">RDB_LOCUS139270</name>
</gene>
<evidence type="ECO:0000256" key="6">
    <source>
        <dbReference type="SAM" id="MobiDB-lite"/>
    </source>
</evidence>
<feature type="signal peptide" evidence="8">
    <location>
        <begin position="1"/>
        <end position="24"/>
    </location>
</feature>
<dbReference type="PANTHER" id="PTHR28077">
    <property type="entry name" value="INOSITOL PHOSPHORYLCERAMIDE SYNTHASE REGULATORY SUBUNIT KEI1"/>
    <property type="match status" value="1"/>
</dbReference>
<feature type="transmembrane region" description="Helical" evidence="7">
    <location>
        <begin position="255"/>
        <end position="272"/>
    </location>
</feature>
<evidence type="ECO:0000256" key="3">
    <source>
        <dbReference type="ARBA" id="ARBA00022692"/>
    </source>
</evidence>
<evidence type="ECO:0000256" key="2">
    <source>
        <dbReference type="ARBA" id="ARBA00007590"/>
    </source>
</evidence>
<feature type="compositionally biased region" description="Acidic residues" evidence="6">
    <location>
        <begin position="464"/>
        <end position="477"/>
    </location>
</feature>
<feature type="transmembrane region" description="Helical" evidence="7">
    <location>
        <begin position="228"/>
        <end position="249"/>
    </location>
</feature>
<evidence type="ECO:0000256" key="1">
    <source>
        <dbReference type="ARBA" id="ARBA00004370"/>
    </source>
</evidence>
<dbReference type="Pfam" id="PF08552">
    <property type="entry name" value="Kei1"/>
    <property type="match status" value="1"/>
</dbReference>
<feature type="transmembrane region" description="Helical" evidence="7">
    <location>
        <begin position="356"/>
        <end position="379"/>
    </location>
</feature>
<dbReference type="GO" id="GO:0000139">
    <property type="term" value="C:Golgi membrane"/>
    <property type="evidence" value="ECO:0007669"/>
    <property type="project" value="TreeGrafter"/>
</dbReference>
<comment type="subcellular location">
    <subcellularLocation>
        <location evidence="1">Membrane</location>
    </subcellularLocation>
</comment>
<reference evidence="9" key="1">
    <citation type="submission" date="2021-01" db="EMBL/GenBank/DDBJ databases">
        <authorList>
            <person name="Kaushik A."/>
        </authorList>
    </citation>
    <scope>NUCLEOTIDE SEQUENCE</scope>
    <source>
        <strain evidence="9">AG3-1AP</strain>
    </source>
</reference>
<proteinExistence type="inferred from homology"/>
<evidence type="ECO:0000256" key="7">
    <source>
        <dbReference type="SAM" id="Phobius"/>
    </source>
</evidence>
<comment type="caution">
    <text evidence="9">The sequence shown here is derived from an EMBL/GenBank/DDBJ whole genome shotgun (WGS) entry which is preliminary data.</text>
</comment>
<dbReference type="InterPro" id="IPR005349">
    <property type="entry name" value="TMEM14"/>
</dbReference>
<dbReference type="PANTHER" id="PTHR28077:SF1">
    <property type="entry name" value="INOSITOL PHOSPHORYLCERAMIDE SYNTHASE REGULATORY SUBUNIT KEI1"/>
    <property type="match status" value="1"/>
</dbReference>
<keyword evidence="3 7" id="KW-0812">Transmembrane</keyword>
<dbReference type="InterPro" id="IPR044890">
    <property type="entry name" value="TMEM14_sf"/>
</dbReference>
<feature type="chain" id="PRO_5034209195" description="DUF1753-domain-containing protein" evidence="8">
    <location>
        <begin position="25"/>
        <end position="510"/>
    </location>
</feature>
<evidence type="ECO:0000256" key="8">
    <source>
        <dbReference type="SAM" id="SignalP"/>
    </source>
</evidence>
<accession>A0A8H3D733</accession>
<keyword evidence="5 7" id="KW-0472">Membrane</keyword>
<dbReference type="GO" id="GO:0006673">
    <property type="term" value="P:inositol phosphoceramide metabolic process"/>
    <property type="evidence" value="ECO:0007669"/>
    <property type="project" value="InterPro"/>
</dbReference>
<feature type="compositionally biased region" description="Polar residues" evidence="6">
    <location>
        <begin position="483"/>
        <end position="500"/>
    </location>
</feature>
<evidence type="ECO:0000256" key="4">
    <source>
        <dbReference type="ARBA" id="ARBA00022989"/>
    </source>
</evidence>
<dbReference type="Gene3D" id="1.10.10.1740">
    <property type="entry name" value="Transmembrane protein 14-like"/>
    <property type="match status" value="1"/>
</dbReference>
<keyword evidence="4 7" id="KW-1133">Transmembrane helix</keyword>
<name>A0A8H3D733_9AGAM</name>
<feature type="transmembrane region" description="Helical" evidence="7">
    <location>
        <begin position="27"/>
        <end position="44"/>
    </location>
</feature>
<keyword evidence="8" id="KW-0732">Signal</keyword>
<sequence length="510" mass="55155">MSAHPALTMALLCSVGGITGFVRTRSVPSLVAGVGVGAMYGYAGNQIRTGGNYGYETALAASVILFLSSAPRARKGPVPLTLTIAGAVAAAYYAKVVYDFRNKTLSIPISQSIVWAPLPRVTMINHEGLGVQCSSRSRSPSWQDDFFPYQRKLTPPTVAGSVSSETLRVPSLTRRSCPPEISVYPDLHHSQPIMGRLTLKPEWRPLALRSFLGFVDIKTGKSAGVTMVLLFALINKVAGVYGLVSLFFGGSAAQISMYIYSSLAIVALAWGLKAVTDEDPKRTFYFAHIFVADHLLGTIWTVFFAVLWWVYNPHDGEKVVNSAAQEAMAGAHGNTTMTHEERVAAAQLIWNEEKGLAAAVLIAGWVSKIYFSALIYSYAIHLRQGSYRTLPLTTALANSISNNGDTTLMESDLESDGEAEGSALYRMPVRTPRTGDSFAEFTNAPSRGRKPGASRGSKLGESMDPNEEEVLWDEEEERAGASGMSSKLETESDLSSSTDPEAQARPLHVR</sequence>
<dbReference type="GO" id="GO:0070917">
    <property type="term" value="F:inositol phosphoceramide synthase regulator activity"/>
    <property type="evidence" value="ECO:0007669"/>
    <property type="project" value="InterPro"/>
</dbReference>
<evidence type="ECO:0000256" key="5">
    <source>
        <dbReference type="ARBA" id="ARBA00023136"/>
    </source>
</evidence>
<evidence type="ECO:0000313" key="9">
    <source>
        <dbReference type="EMBL" id="CAE6517629.1"/>
    </source>
</evidence>
<dbReference type="Pfam" id="PF03647">
    <property type="entry name" value="Tmemb_14"/>
    <property type="match status" value="1"/>
</dbReference>
<feature type="region of interest" description="Disordered" evidence="6">
    <location>
        <begin position="427"/>
        <end position="510"/>
    </location>
</feature>
<evidence type="ECO:0008006" key="11">
    <source>
        <dbReference type="Google" id="ProtNLM"/>
    </source>
</evidence>
<dbReference type="Proteomes" id="UP000663831">
    <property type="component" value="Unassembled WGS sequence"/>
</dbReference>
<evidence type="ECO:0000313" key="10">
    <source>
        <dbReference type="Proteomes" id="UP000663831"/>
    </source>
</evidence>
<comment type="similarity">
    <text evidence="2">Belongs to the TMEM14 family.</text>
</comment>
<feature type="transmembrane region" description="Helical" evidence="7">
    <location>
        <begin position="76"/>
        <end position="94"/>
    </location>
</feature>
<dbReference type="GO" id="GO:0070916">
    <property type="term" value="C:inositol phosphoceramide synthase complex"/>
    <property type="evidence" value="ECO:0007669"/>
    <property type="project" value="TreeGrafter"/>
</dbReference>
<organism evidence="9 10">
    <name type="scientific">Rhizoctonia solani</name>
    <dbReference type="NCBI Taxonomy" id="456999"/>
    <lineage>
        <taxon>Eukaryota</taxon>
        <taxon>Fungi</taxon>
        <taxon>Dikarya</taxon>
        <taxon>Basidiomycota</taxon>
        <taxon>Agaricomycotina</taxon>
        <taxon>Agaricomycetes</taxon>
        <taxon>Cantharellales</taxon>
        <taxon>Ceratobasidiaceae</taxon>
        <taxon>Rhizoctonia</taxon>
    </lineage>
</organism>
<dbReference type="InterPro" id="IPR013862">
    <property type="entry name" value="Kei1"/>
</dbReference>
<feature type="transmembrane region" description="Helical" evidence="7">
    <location>
        <begin position="284"/>
        <end position="311"/>
    </location>
</feature>
<protein>
    <recommendedName>
        <fullName evidence="11">DUF1753-domain-containing protein</fullName>
    </recommendedName>
</protein>